<evidence type="ECO:0000313" key="4">
    <source>
        <dbReference type="Proteomes" id="UP000238042"/>
    </source>
</evidence>
<dbReference type="InterPro" id="IPR023346">
    <property type="entry name" value="Lysozyme-like_dom_sf"/>
</dbReference>
<feature type="domain" description="LysM" evidence="2">
    <location>
        <begin position="5"/>
        <end position="58"/>
    </location>
</feature>
<feature type="compositionally biased region" description="Basic and acidic residues" evidence="1">
    <location>
        <begin position="281"/>
        <end position="293"/>
    </location>
</feature>
<dbReference type="OrthoDB" id="1183903at2"/>
<feature type="region of interest" description="Disordered" evidence="1">
    <location>
        <begin position="281"/>
        <end position="338"/>
    </location>
</feature>
<dbReference type="Pfam" id="PF01476">
    <property type="entry name" value="LysM"/>
    <property type="match status" value="1"/>
</dbReference>
<dbReference type="Gene3D" id="3.10.350.10">
    <property type="entry name" value="LysM domain"/>
    <property type="match status" value="1"/>
</dbReference>
<dbReference type="PROSITE" id="PS51782">
    <property type="entry name" value="LYSM"/>
    <property type="match status" value="1"/>
</dbReference>
<organism evidence="3 4">
    <name type="scientific">Apibacter adventoris</name>
    <dbReference type="NCBI Taxonomy" id="1679466"/>
    <lineage>
        <taxon>Bacteria</taxon>
        <taxon>Pseudomonadati</taxon>
        <taxon>Bacteroidota</taxon>
        <taxon>Flavobacteriia</taxon>
        <taxon>Flavobacteriales</taxon>
        <taxon>Weeksellaceae</taxon>
        <taxon>Apibacter</taxon>
    </lineage>
</organism>
<accession>A0A2S8ADZ0</accession>
<reference evidence="3 4" key="1">
    <citation type="submission" date="2018-02" db="EMBL/GenBank/DDBJ databases">
        <title>Genome sequences of Apibacter spp., gut symbionts of Asian honey bees.</title>
        <authorList>
            <person name="Kwong W.K."/>
            <person name="Steele M.I."/>
            <person name="Moran N.A."/>
        </authorList>
    </citation>
    <scope>NUCLEOTIDE SEQUENCE [LARGE SCALE GENOMIC DNA]</scope>
    <source>
        <strain evidence="4">wkB301</strain>
    </source>
</reference>
<evidence type="ECO:0000259" key="2">
    <source>
        <dbReference type="PROSITE" id="PS51782"/>
    </source>
</evidence>
<gene>
    <name evidence="3" type="ORF">C4S77_05695</name>
</gene>
<dbReference type="SUPFAM" id="SSF53955">
    <property type="entry name" value="Lysozyme-like"/>
    <property type="match status" value="1"/>
</dbReference>
<dbReference type="RefSeq" id="WP_105246714.1">
    <property type="nucleotide sequence ID" value="NZ_PSZM01000036.1"/>
</dbReference>
<dbReference type="EMBL" id="PSZM01000036">
    <property type="protein sequence ID" value="PQL93151.1"/>
    <property type="molecule type" value="Genomic_DNA"/>
</dbReference>
<dbReference type="InterPro" id="IPR018392">
    <property type="entry name" value="LysM"/>
</dbReference>
<dbReference type="SMART" id="SM00257">
    <property type="entry name" value="LysM"/>
    <property type="match status" value="1"/>
</dbReference>
<sequence length="925" mass="105732">MPDYILHKVKKGDTLWGISRKYEIEEHKIVQANPEKIKLVKKGSSYTPVIYEGDTLRIPQPDEESRAYIIRGKNSLGMGESAEYELLDSEENPPHYPSEKITWEFYVEEGEENWRKLRLEKEKTGQKFTIIFTNQKLKSKKVRIEAHMKRESSNEKVAEFFMTLDGEDVPEIKKLELLDVNRNKINRKLSYAETLFARAQCTGMEGETLYFTLWEDDAPGAGHSKENEENIIATKQASVIQGLAEVSFSLVYSTMAPIANRKIPHGQKDEGRYHEYYVTVSRHEGSPEEKSSENVEVINPDYTPPPKPQPKKKKAPQPQPAAPKVIHKDRVNNYPKPPASAWKEPKIIKVSLRDGYGKEWTRRPKYGEKMRIYIESENMVNRKIRVRIYDKDKFSDDLLHEEDRVVSANSSYLTITLTKAMQDKGGDFWYQDIFAEVSLYETRQTLKSTIIEVDKTDFSIPKTEGENVVTKNSSEKGKEKNEGKCPNCEKNITAEELKQIFPDATDANRKIVADTYNKYMKELGMNTCWNKAHFFAQAMVEGGKSLNLKKGENMDYAVENLPNNFSAFSATGRRYGPPNELAFKYGRINEKNIDFLKKKYNKPNLITHSANQKMIANVAYSNRKELGNTGGDDGWNFRGRGLIQITGREIYTFCKSYTIKYEKADVLSNPNLVGEKISLGVSTSMIFFLWKKYKRGVPLNKLTLGTKDVKGGICPFVGNNVDIKNKNGIKITSNYDEKQKSFNEVASIIFKVDQCKLTKNKSEEQPISSKVVIEFGENSDKSVVSEKSLNILREVGEQTKNYLITITSTVRDPYNQARVMYDNIVKKGMKEQRNTYKDPGQRVLDTYESAKARGKDKNGIIKEMETKIKEIGPSKVSKHCGDPNIINVFDVNQGMSNPKDFKKAITPKIKTLLDENGCYHLEIIQ</sequence>
<proteinExistence type="predicted"/>
<name>A0A2S8ADZ0_9FLAO</name>
<dbReference type="CDD" id="cd00118">
    <property type="entry name" value="LysM"/>
    <property type="match status" value="1"/>
</dbReference>
<protein>
    <recommendedName>
        <fullName evidence="2">LysM domain-containing protein</fullName>
    </recommendedName>
</protein>
<evidence type="ECO:0000313" key="3">
    <source>
        <dbReference type="EMBL" id="PQL93151.1"/>
    </source>
</evidence>
<evidence type="ECO:0000256" key="1">
    <source>
        <dbReference type="SAM" id="MobiDB-lite"/>
    </source>
</evidence>
<dbReference type="Gene3D" id="1.10.530.10">
    <property type="match status" value="1"/>
</dbReference>
<comment type="caution">
    <text evidence="3">The sequence shown here is derived from an EMBL/GenBank/DDBJ whole genome shotgun (WGS) entry which is preliminary data.</text>
</comment>
<keyword evidence="4" id="KW-1185">Reference proteome</keyword>
<dbReference type="Proteomes" id="UP000238042">
    <property type="component" value="Unassembled WGS sequence"/>
</dbReference>
<dbReference type="AlphaFoldDB" id="A0A2S8ADZ0"/>
<dbReference type="InterPro" id="IPR036779">
    <property type="entry name" value="LysM_dom_sf"/>
</dbReference>
<dbReference type="SUPFAM" id="SSF54106">
    <property type="entry name" value="LysM domain"/>
    <property type="match status" value="1"/>
</dbReference>